<comment type="caution">
    <text evidence="1">The sequence shown here is derived from an EMBL/GenBank/DDBJ whole genome shotgun (WGS) entry which is preliminary data.</text>
</comment>
<dbReference type="EMBL" id="BLIY01000017">
    <property type="protein sequence ID" value="GFE54661.1"/>
    <property type="molecule type" value="Genomic_DNA"/>
</dbReference>
<sequence length="837" mass="95169">MVATQYEPPPFDFEAIDAMCKIRENEVTKNIKCRLNIDRSEKKYLYSLMRESNATVYAAKNLGVNNVVPLSGESSFQKTQQEWICERVADGLANYPLDTRIIVLQRALAAWHHAGQKHWNRLAKISLRSCLLYDEMLKPSQIVKIFASLSKWRFRGFAEIKHKLDLAILAEDSWDIESASQILWSLAHLKAFDMKAFDYMNNVLTGAIGAAGFDITTLPDETIHRVLNANLIRMSHTGKHHRILVDLLDAVESQPIMVSHLSPKTMLAVTAVLPLCPQSGIASSILERVSQGLHKFTHAQAAHMFYNFVLVSHRLPNDVFDKMVGTLFEFKEMLYNVDCGYVPSLIAKLLFTFRQFLGAFDHCFVSKCLADLNANLHLLGPFSLVGNLHCIDLYIDECYEQLTEQQKQSIDNTLVNLVQMDDGNNNFVKPRFGSEETEPMDNLKLWHYAAIYRLTGKGREGMVTMLNSFLNGVNEDNLLGALKDFLLLLVNMDTEISDDRRFLNAILVVATQLWQMSSGSTKEQEYWDAIKYNLSVMGILKIFERECMEKQEDIVTGHDIDSMLSILGQTFNLDRGGGNLITGSVDVDNMLQRIIYCKNNDSTAGTILCRYLMFIAMGSTIGDELAAVAKRPLRNLLTEAFYGTIPEPLFNTKQKSKIPSDVLDYLNKVMQAPTEPLSNKVAYTKLFFSQDTPQLMLSILPDVALSQMFPQKCSDVNIRDVAAWLSEVKQVDTLSRYLDRIGEDATESWTELREVDSHLHNTGYEVKLVKRNFHYGPYMCHFGMFGDRDEHITLVFLRGVYRGKHSHIGEIQRRITLRKMGVQYVEFDTIDTDNNVV</sequence>
<accession>A0A9W5TBK6</accession>
<dbReference type="AlphaFoldDB" id="A0A9W5TBK6"/>
<proteinExistence type="predicted"/>
<reference evidence="1" key="1">
    <citation type="submission" date="2019-12" db="EMBL/GenBank/DDBJ databases">
        <title>Genome sequence of Babesia ovis.</title>
        <authorList>
            <person name="Yamagishi J."/>
            <person name="Sevinc F."/>
            <person name="Xuan X."/>
        </authorList>
    </citation>
    <scope>NUCLEOTIDE SEQUENCE</scope>
    <source>
        <strain evidence="1">Selcuk</strain>
    </source>
</reference>
<dbReference type="OrthoDB" id="360727at2759"/>
<dbReference type="Proteomes" id="UP001057455">
    <property type="component" value="Unassembled WGS sequence"/>
</dbReference>
<keyword evidence="2" id="KW-1185">Reference proteome</keyword>
<name>A0A9W5TBK6_BABOV</name>
<organism evidence="1 2">
    <name type="scientific">Babesia ovis</name>
    <dbReference type="NCBI Taxonomy" id="5869"/>
    <lineage>
        <taxon>Eukaryota</taxon>
        <taxon>Sar</taxon>
        <taxon>Alveolata</taxon>
        <taxon>Apicomplexa</taxon>
        <taxon>Aconoidasida</taxon>
        <taxon>Piroplasmida</taxon>
        <taxon>Babesiidae</taxon>
        <taxon>Babesia</taxon>
    </lineage>
</organism>
<evidence type="ECO:0000313" key="1">
    <source>
        <dbReference type="EMBL" id="GFE54661.1"/>
    </source>
</evidence>
<protein>
    <submittedName>
        <fullName evidence="1">UBA TS-N domain containing protein, putative</fullName>
    </submittedName>
</protein>
<evidence type="ECO:0000313" key="2">
    <source>
        <dbReference type="Proteomes" id="UP001057455"/>
    </source>
</evidence>
<gene>
    <name evidence="1" type="ORF">BaOVIS_020650</name>
</gene>